<evidence type="ECO:0000256" key="1">
    <source>
        <dbReference type="ARBA" id="ARBA00004123"/>
    </source>
</evidence>
<comment type="similarity">
    <text evidence="2">Belongs to the importin beta family.</text>
</comment>
<dbReference type="PANTHER" id="PTHR12363">
    <property type="entry name" value="TRANSPORTIN 3 AND IMPORTIN 13"/>
    <property type="match status" value="1"/>
</dbReference>
<dbReference type="PANTHER" id="PTHR12363:SF33">
    <property type="entry name" value="IMPORTIN-13"/>
    <property type="match status" value="1"/>
</dbReference>
<sequence>MATLEEVIFNIQQLYDNGRQRSVEELNAYLHSFQRSSAAWELTLNFLLTEKYDENKINVILFFAQTLRYKVKYDIVQFKDMLGDDVDDKLYNNILTIISNYSQSAKLLDSIKIQLIISLIYSLKYVKKENVLISTIESLQQIDNSNNNTTTTGFSNFDNNLLLTFLKILPEEITTISIDQDDEADKNSDSFLLENIRIPVMNYIVSLINSPNQNANNNISILQVLKNWALEFTLEELIHLENNTIVNYILAQVYNSNPVDDLSRFEAALEVLSIIIIESKELIQLGKEDIILQLIDSIYSINDKVLKPLLISYSETEDLDLLEIIIKFIVDCCESWEILIVKQPVFFEKLLQIAIDLTFPETRIVNYQELDFRGYFFKFWCDLQTSCGMKRFESSKPILAPIYDQLFSRCFAMVEFPLDSFEELSDKDIFLDYRYNISDFLKSVFKMLTCNKFLNICLTKLNEQNQPWQHYEAIVFILKKTAIEIPSYECKILPEIIINICDLTSIEQINMSYLNSINLLLAYLSEWTNKNFEKSLETQLLFLFKQLEMKDILLLNDSNVLISSSNAFMNICIDCGDKLAPFIEQLISFYVNIEKLLVENTESDENDLQSKKDLSLGIASVICSIKNDEQYVVVLQQFLESKINSILTYDSNNDTKNLSESLNILESIFTQINPRDEGLIHKNHLLDPNSKIIENIYINVLKPVYLKNLNNQVIIEDICHILVEWILHLHFFLEPILKDILDLTYTSFKSHKYSVLLVLSAKIMDIYSIDDKAIYPASLINEYVPLVWQFIAKQHESFQGFFINNKLGESSNIELMKFGDLINDYTLFINDTLIYFPLEFFQEIQLSQLIVRFLLTVNKISDYDISCLSLRTLEDLFSWGLSSPPISCEKFVSTPTSIKNAVMNLIQELYVDTFKSLFSVLLLVDDTDSIEDDNNEVKYDCVECFCKFVEVIQSYEKIDYIIEDGVSKILQLMGENIMKETETKKFIHGCYIAGKYKDYRKLARMVNSFSDWYKRKYNQRG</sequence>
<dbReference type="GO" id="GO:0006606">
    <property type="term" value="P:protein import into nucleus"/>
    <property type="evidence" value="ECO:0007669"/>
    <property type="project" value="TreeGrafter"/>
</dbReference>
<keyword evidence="4" id="KW-0539">Nucleus</keyword>
<evidence type="ECO:0000256" key="3">
    <source>
        <dbReference type="ARBA" id="ARBA00022448"/>
    </source>
</evidence>
<proteinExistence type="inferred from homology"/>
<evidence type="ECO:0000313" key="6">
    <source>
        <dbReference type="Proteomes" id="UP000092321"/>
    </source>
</evidence>
<dbReference type="GO" id="GO:0005634">
    <property type="term" value="C:nucleus"/>
    <property type="evidence" value="ECO:0007669"/>
    <property type="project" value="UniProtKB-SubCell"/>
</dbReference>
<dbReference type="AlphaFoldDB" id="A0A1B7TC81"/>
<dbReference type="GO" id="GO:0005737">
    <property type="term" value="C:cytoplasm"/>
    <property type="evidence" value="ECO:0007669"/>
    <property type="project" value="TreeGrafter"/>
</dbReference>
<evidence type="ECO:0000313" key="5">
    <source>
        <dbReference type="EMBL" id="OBA26352.1"/>
    </source>
</evidence>
<reference evidence="6" key="1">
    <citation type="journal article" date="2016" name="Proc. Natl. Acad. Sci. U.S.A.">
        <title>Comparative genomics of biotechnologically important yeasts.</title>
        <authorList>
            <person name="Riley R."/>
            <person name="Haridas S."/>
            <person name="Wolfe K.H."/>
            <person name="Lopes M.R."/>
            <person name="Hittinger C.T."/>
            <person name="Goeker M."/>
            <person name="Salamov A.A."/>
            <person name="Wisecaver J.H."/>
            <person name="Long T.M."/>
            <person name="Calvey C.H."/>
            <person name="Aerts A.L."/>
            <person name="Barry K.W."/>
            <person name="Choi C."/>
            <person name="Clum A."/>
            <person name="Coughlan A.Y."/>
            <person name="Deshpande S."/>
            <person name="Douglass A.P."/>
            <person name="Hanson S.J."/>
            <person name="Klenk H.-P."/>
            <person name="LaButti K.M."/>
            <person name="Lapidus A."/>
            <person name="Lindquist E.A."/>
            <person name="Lipzen A.M."/>
            <person name="Meier-Kolthoff J.P."/>
            <person name="Ohm R.A."/>
            <person name="Otillar R.P."/>
            <person name="Pangilinan J.L."/>
            <person name="Peng Y."/>
            <person name="Rokas A."/>
            <person name="Rosa C.A."/>
            <person name="Scheuner C."/>
            <person name="Sibirny A.A."/>
            <person name="Slot J.C."/>
            <person name="Stielow J.B."/>
            <person name="Sun H."/>
            <person name="Kurtzman C.P."/>
            <person name="Blackwell M."/>
            <person name="Grigoriev I.V."/>
            <person name="Jeffries T.W."/>
        </authorList>
    </citation>
    <scope>NUCLEOTIDE SEQUENCE [LARGE SCALE GENOMIC DNA]</scope>
    <source>
        <strain evidence="6">NRRL Y-1626</strain>
    </source>
</reference>
<dbReference type="EMBL" id="LXPE01000019">
    <property type="protein sequence ID" value="OBA26352.1"/>
    <property type="molecule type" value="Genomic_DNA"/>
</dbReference>
<dbReference type="SUPFAM" id="SSF48371">
    <property type="entry name" value="ARM repeat"/>
    <property type="match status" value="1"/>
</dbReference>
<name>A0A1B7TC81_9ASCO</name>
<evidence type="ECO:0000256" key="4">
    <source>
        <dbReference type="ARBA" id="ARBA00023242"/>
    </source>
</evidence>
<dbReference type="Gene3D" id="1.25.10.10">
    <property type="entry name" value="Leucine-rich Repeat Variant"/>
    <property type="match status" value="1"/>
</dbReference>
<keyword evidence="3" id="KW-0813">Transport</keyword>
<organism evidence="5 6">
    <name type="scientific">Hanseniaspora valbyensis NRRL Y-1626</name>
    <dbReference type="NCBI Taxonomy" id="766949"/>
    <lineage>
        <taxon>Eukaryota</taxon>
        <taxon>Fungi</taxon>
        <taxon>Dikarya</taxon>
        <taxon>Ascomycota</taxon>
        <taxon>Saccharomycotina</taxon>
        <taxon>Saccharomycetes</taxon>
        <taxon>Saccharomycodales</taxon>
        <taxon>Saccharomycodaceae</taxon>
        <taxon>Hanseniaspora</taxon>
    </lineage>
</organism>
<protein>
    <recommendedName>
        <fullName evidence="7">Exportin-1/Importin-beta-like domain-containing protein</fullName>
    </recommendedName>
</protein>
<dbReference type="InterPro" id="IPR016024">
    <property type="entry name" value="ARM-type_fold"/>
</dbReference>
<keyword evidence="6" id="KW-1185">Reference proteome</keyword>
<accession>A0A1B7TC81</accession>
<comment type="caution">
    <text evidence="5">The sequence shown here is derived from an EMBL/GenBank/DDBJ whole genome shotgun (WGS) entry which is preliminary data.</text>
</comment>
<evidence type="ECO:0008006" key="7">
    <source>
        <dbReference type="Google" id="ProtNLM"/>
    </source>
</evidence>
<comment type="subcellular location">
    <subcellularLocation>
        <location evidence="1">Nucleus</location>
    </subcellularLocation>
</comment>
<dbReference type="OrthoDB" id="435593at2759"/>
<gene>
    <name evidence="5" type="ORF">HANVADRAFT_81802</name>
</gene>
<dbReference type="Proteomes" id="UP000092321">
    <property type="component" value="Unassembled WGS sequence"/>
</dbReference>
<dbReference type="InterPro" id="IPR011989">
    <property type="entry name" value="ARM-like"/>
</dbReference>
<dbReference type="InterPro" id="IPR051345">
    <property type="entry name" value="Importin_beta-like_NTR"/>
</dbReference>
<evidence type="ECO:0000256" key="2">
    <source>
        <dbReference type="ARBA" id="ARBA00007991"/>
    </source>
</evidence>